<comment type="caution">
    <text evidence="5">The sequence shown here is derived from an EMBL/GenBank/DDBJ whole genome shotgun (WGS) entry which is preliminary data.</text>
</comment>
<feature type="compositionally biased region" description="Low complexity" evidence="3">
    <location>
        <begin position="370"/>
        <end position="395"/>
    </location>
</feature>
<feature type="domain" description="ELYS-like" evidence="4">
    <location>
        <begin position="36"/>
        <end position="281"/>
    </location>
</feature>
<dbReference type="eggNOG" id="ENOG502S4G4">
    <property type="taxonomic scope" value="Eukaryota"/>
</dbReference>
<dbReference type="HOGENOM" id="CLU_364844_0_0_1"/>
<dbReference type="InterPro" id="IPR025151">
    <property type="entry name" value="ELYS_dom"/>
</dbReference>
<feature type="compositionally biased region" description="Low complexity" evidence="3">
    <location>
        <begin position="795"/>
        <end position="807"/>
    </location>
</feature>
<dbReference type="STRING" id="1220162.K1VKS2"/>
<feature type="compositionally biased region" description="Low complexity" evidence="3">
    <location>
        <begin position="772"/>
        <end position="788"/>
    </location>
</feature>
<feature type="region of interest" description="Disordered" evidence="3">
    <location>
        <begin position="652"/>
        <end position="807"/>
    </location>
</feature>
<feature type="compositionally biased region" description="Basic and acidic residues" evidence="3">
    <location>
        <begin position="699"/>
        <end position="716"/>
    </location>
</feature>
<evidence type="ECO:0000256" key="3">
    <source>
        <dbReference type="SAM" id="MobiDB-lite"/>
    </source>
</evidence>
<dbReference type="EMBL" id="AMBO01000319">
    <property type="protein sequence ID" value="EKD01356.1"/>
    <property type="molecule type" value="Genomic_DNA"/>
</dbReference>
<evidence type="ECO:0000313" key="6">
    <source>
        <dbReference type="Proteomes" id="UP000006757"/>
    </source>
</evidence>
<protein>
    <recommendedName>
        <fullName evidence="4">ELYS-like domain-containing protein</fullName>
    </recommendedName>
</protein>
<dbReference type="OMA" id="QMMDELM"/>
<evidence type="ECO:0000256" key="1">
    <source>
        <dbReference type="ARBA" id="ARBA00004123"/>
    </source>
</evidence>
<feature type="compositionally biased region" description="Basic and acidic residues" evidence="3">
    <location>
        <begin position="601"/>
        <end position="611"/>
    </location>
</feature>
<name>K1VKS2_TRIAC</name>
<feature type="compositionally biased region" description="Low complexity" evidence="3">
    <location>
        <begin position="436"/>
        <end position="463"/>
    </location>
</feature>
<keyword evidence="2" id="KW-0539">Nucleus</keyword>
<dbReference type="Pfam" id="PF13934">
    <property type="entry name" value="ELYS"/>
    <property type="match status" value="1"/>
</dbReference>
<accession>K1VKS2</accession>
<keyword evidence="6" id="KW-1185">Reference proteome</keyword>
<sequence length="807" mass="87379">MSEGIPSTLLRHFDVSAPYPRAEDISTRRPTYPQGQLFFDRLLALADTNTPSTDWASLYPPTSPSAQRKLLQAIHELPVDRLKRDCFIYYLLKDLDNNSALDMDVDGSRAASPSTPSSKAAQWARRRCIPRAWRTLMDGYWALDHGEWALAVEALTDPAIFDVNFLPDIVAALVTLVSAPQALELVHTLLSVRPPSSQDAADAALLAAANFGMLTAFTRIRAQAPGERARSREAVWCWALGAPRSPAGAGAHTAQPRALKELLHLVLSDEEHAHLVHFLAHPPRDIPAPARSLLHDLVTLRLIHAGKYEETLALDKELSESGADRQRRREMVREFIDILPAAQRRILLGDQGEKDWVVVEAEDSEPQQSQQEAPKALPAPAQEPAKPAESSTPAPIAAPTPVRPSLATRVLGTPQRPGSGFGGPPRFAESPRLAPPSTAASVVGGSAAPPSVSGSQRSASMRSPSPPASPPRRTSPTMVASPFHPPVTSRPAPAKKQPKRILDDEGPSRRSARASATPARSTPLRASRRSPSPTPTASEMDVDEHSGDETEKEGTPQPLLIEDEPEPLLIKDAPTPKLIEDGDEDMSDVEDEKPRLRRSTRRSEPPEERPSGRYNLRARARAEAPVAPCRQARRAAEALHARFLACFHRRARRARGGGDAPAAHPGAFEPEPKKTTKAKSAKKATVTKTTKAKTSKAAAAKDADEKESKEDKETASARRSAAKAALDDPEDKGATRGKARPKRTTRAQSVASSVADEDEEATPRRTRRTAASERGSPTPSVASSTASPTRRRTRAAAPTTRVTRSRK</sequence>
<dbReference type="Proteomes" id="UP000006757">
    <property type="component" value="Unassembled WGS sequence"/>
</dbReference>
<feature type="compositionally biased region" description="Acidic residues" evidence="3">
    <location>
        <begin position="581"/>
        <end position="591"/>
    </location>
</feature>
<feature type="compositionally biased region" description="Basic and acidic residues" evidence="3">
    <location>
        <begin position="543"/>
        <end position="554"/>
    </location>
</feature>
<dbReference type="OrthoDB" id="20729at2759"/>
<feature type="compositionally biased region" description="Low complexity" evidence="3">
    <location>
        <begin position="513"/>
        <end position="538"/>
    </location>
</feature>
<evidence type="ECO:0000256" key="2">
    <source>
        <dbReference type="ARBA" id="ARBA00023242"/>
    </source>
</evidence>
<feature type="region of interest" description="Disordered" evidence="3">
    <location>
        <begin position="361"/>
        <end position="629"/>
    </location>
</feature>
<dbReference type="InParanoid" id="K1VKS2"/>
<evidence type="ECO:0000313" key="5">
    <source>
        <dbReference type="EMBL" id="EKD01356.1"/>
    </source>
</evidence>
<dbReference type="GO" id="GO:0005634">
    <property type="term" value="C:nucleus"/>
    <property type="evidence" value="ECO:0007669"/>
    <property type="project" value="UniProtKB-SubCell"/>
</dbReference>
<gene>
    <name evidence="5" type="ORF">A1Q2_04344</name>
</gene>
<proteinExistence type="predicted"/>
<reference evidence="5 6" key="1">
    <citation type="journal article" date="2012" name="Eukaryot. Cell">
        <title>Genome sequence of the Trichosporon asahii environmental strain CBS 8904.</title>
        <authorList>
            <person name="Yang R.Y."/>
            <person name="Li H.T."/>
            <person name="Zhu H."/>
            <person name="Zhou G.P."/>
            <person name="Wang M."/>
            <person name="Wang L."/>
        </authorList>
    </citation>
    <scope>NUCLEOTIDE SEQUENCE [LARGE SCALE GENOMIC DNA]</scope>
    <source>
        <strain evidence="5 6">CBS 8904</strain>
    </source>
</reference>
<organism evidence="5 6">
    <name type="scientific">Trichosporon asahii var. asahii (strain CBS 8904)</name>
    <name type="common">Yeast</name>
    <dbReference type="NCBI Taxonomy" id="1220162"/>
    <lineage>
        <taxon>Eukaryota</taxon>
        <taxon>Fungi</taxon>
        <taxon>Dikarya</taxon>
        <taxon>Basidiomycota</taxon>
        <taxon>Agaricomycotina</taxon>
        <taxon>Tremellomycetes</taxon>
        <taxon>Trichosporonales</taxon>
        <taxon>Trichosporonaceae</taxon>
        <taxon>Trichosporon</taxon>
    </lineage>
</organism>
<dbReference type="AlphaFoldDB" id="K1VKS2"/>
<comment type="subcellular location">
    <subcellularLocation>
        <location evidence="1">Nucleus</location>
    </subcellularLocation>
</comment>
<feature type="compositionally biased region" description="Basic residues" evidence="3">
    <location>
        <begin position="735"/>
        <end position="745"/>
    </location>
</feature>
<evidence type="ECO:0000259" key="4">
    <source>
        <dbReference type="Pfam" id="PF13934"/>
    </source>
</evidence>